<dbReference type="InterPro" id="IPR008978">
    <property type="entry name" value="HSP20-like_chaperone"/>
</dbReference>
<dbReference type="GO" id="GO:0051087">
    <property type="term" value="F:protein-folding chaperone binding"/>
    <property type="evidence" value="ECO:0007669"/>
    <property type="project" value="InterPro"/>
</dbReference>
<accession>E0S6Y1</accession>
<dbReference type="KEGG" id="ein:Eint_051200"/>
<sequence>MKVTYDFAETKDTAIVFVYKPSAENMHIDPVLEGPRRLRLSENISIDLYGDVYPEIKINESKLRMEIHLRKVEAIRWGGIRGRPIEEPQDSNKESVIEDSEDEENTSVMDLFRKIYQRSGEDVRRAMEKSFYESEGTVLSTDWDQVKSKKITRED</sequence>
<feature type="compositionally biased region" description="Basic and acidic residues" evidence="1">
    <location>
        <begin position="83"/>
        <end position="96"/>
    </location>
</feature>
<dbReference type="AlphaFoldDB" id="E0S6Y1"/>
<keyword evidence="4" id="KW-1185">Reference proteome</keyword>
<dbReference type="Pfam" id="PF05002">
    <property type="entry name" value="SGS"/>
    <property type="match status" value="1"/>
</dbReference>
<name>E0S6Y1_ENCIT</name>
<feature type="domain" description="SGS" evidence="2">
    <location>
        <begin position="66"/>
        <end position="155"/>
    </location>
</feature>
<evidence type="ECO:0000313" key="3">
    <source>
        <dbReference type="EMBL" id="ADM11567.1"/>
    </source>
</evidence>
<dbReference type="PROSITE" id="PS51048">
    <property type="entry name" value="SGS"/>
    <property type="match status" value="1"/>
</dbReference>
<dbReference type="SUPFAM" id="SSF49764">
    <property type="entry name" value="HSP20-like chaperones"/>
    <property type="match status" value="1"/>
</dbReference>
<evidence type="ECO:0000256" key="1">
    <source>
        <dbReference type="SAM" id="MobiDB-lite"/>
    </source>
</evidence>
<evidence type="ECO:0000259" key="2">
    <source>
        <dbReference type="PROSITE" id="PS51048"/>
    </source>
</evidence>
<dbReference type="VEuPathDB" id="MicrosporidiaDB:Eint_051200"/>
<feature type="region of interest" description="Disordered" evidence="1">
    <location>
        <begin position="83"/>
        <end position="105"/>
    </location>
</feature>
<gene>
    <name evidence="3" type="ORF">Eint_051200</name>
</gene>
<dbReference type="Proteomes" id="UP000002313">
    <property type="component" value="Chromosome V"/>
</dbReference>
<dbReference type="InterPro" id="IPR007699">
    <property type="entry name" value="SGS_dom"/>
</dbReference>
<evidence type="ECO:0000313" key="4">
    <source>
        <dbReference type="Proteomes" id="UP000002313"/>
    </source>
</evidence>
<dbReference type="GeneID" id="9699248"/>
<organism evidence="3 4">
    <name type="scientific">Encephalitozoon intestinalis (strain ATCC 50506)</name>
    <name type="common">Microsporidian parasite</name>
    <name type="synonym">Septata intestinalis</name>
    <dbReference type="NCBI Taxonomy" id="876142"/>
    <lineage>
        <taxon>Eukaryota</taxon>
        <taxon>Fungi</taxon>
        <taxon>Fungi incertae sedis</taxon>
        <taxon>Microsporidia</taxon>
        <taxon>Unikaryonidae</taxon>
        <taxon>Encephalitozoon</taxon>
    </lineage>
</organism>
<dbReference type="PANTHER" id="PTHR45862">
    <property type="entry name" value="PROTEIN SGT1 HOMOLOG"/>
    <property type="match status" value="1"/>
</dbReference>
<dbReference type="OrthoDB" id="1898560at2759"/>
<reference evidence="3 4" key="1">
    <citation type="journal article" date="2010" name="Nat. Commun.">
        <title>The complete sequence of the smallest known nuclear genome from the microsporidian Encephalitozoon intestinalis.</title>
        <authorList>
            <person name="Corradi N."/>
            <person name="Pombert J.-F."/>
            <person name="Farinelli L."/>
            <person name="Didier E.S."/>
            <person name="Keeling P.J."/>
        </authorList>
    </citation>
    <scope>NUCLEOTIDE SEQUENCE [LARGE SCALE GENOMIC DNA]</scope>
    <source>
        <strain evidence="3 4">ATCC 50506</strain>
    </source>
</reference>
<dbReference type="RefSeq" id="XP_003072927.1">
    <property type="nucleotide sequence ID" value="XM_003072881.1"/>
</dbReference>
<reference evidence="3 4" key="2">
    <citation type="journal article" date="2012" name="Proc. Natl. Acad. Sci. U.S.A.">
        <title>Gain and loss of multiple functionally related, horizontally transferred genes in the reduced genomes of two microsporidian parasites.</title>
        <authorList>
            <person name="Pombert J.-F."/>
            <person name="Selman M."/>
            <person name="Burki F."/>
            <person name="Bardell F.T."/>
            <person name="Farinelli L."/>
            <person name="Solter L.F."/>
            <person name="Whitman D.W."/>
            <person name="Weiss L.M."/>
            <person name="Corradi N."/>
            <person name="Keeling P.J."/>
        </authorList>
    </citation>
    <scope>NUCLEOTIDE SEQUENCE [LARGE SCALE GENOMIC DNA]</scope>
    <source>
        <strain evidence="3 4">ATCC 50506</strain>
    </source>
</reference>
<dbReference type="InterPro" id="IPR044563">
    <property type="entry name" value="Sgt1-like"/>
</dbReference>
<proteinExistence type="predicted"/>
<protein>
    <submittedName>
        <fullName evidence="3">Skp1 G2 allele suppressor-like protein</fullName>
    </submittedName>
</protein>
<dbReference type="HOGENOM" id="CLU_144307_0_0_1"/>
<dbReference type="EMBL" id="CP001946">
    <property type="protein sequence ID" value="ADM11567.1"/>
    <property type="molecule type" value="Genomic_DNA"/>
</dbReference>